<evidence type="ECO:0000313" key="4">
    <source>
        <dbReference type="Proteomes" id="UP000469430"/>
    </source>
</evidence>
<dbReference type="EMBL" id="WTYJ01000001">
    <property type="protein sequence ID" value="MXO98715.1"/>
    <property type="molecule type" value="Genomic_DNA"/>
</dbReference>
<evidence type="ECO:0000256" key="1">
    <source>
        <dbReference type="SAM" id="MobiDB-lite"/>
    </source>
</evidence>
<protein>
    <submittedName>
        <fullName evidence="3">Uncharacterized protein</fullName>
    </submittedName>
</protein>
<evidence type="ECO:0000256" key="2">
    <source>
        <dbReference type="SAM" id="SignalP"/>
    </source>
</evidence>
<evidence type="ECO:0000313" key="3">
    <source>
        <dbReference type="EMBL" id="MXO98715.1"/>
    </source>
</evidence>
<reference evidence="3 4" key="1">
    <citation type="submission" date="2019-12" db="EMBL/GenBank/DDBJ databases">
        <title>Genomic-based taxomic classification of the family Erythrobacteraceae.</title>
        <authorList>
            <person name="Xu L."/>
        </authorList>
    </citation>
    <scope>NUCLEOTIDE SEQUENCE [LARGE SCALE GENOMIC DNA]</scope>
    <source>
        <strain evidence="3 4">S36</strain>
    </source>
</reference>
<name>A0A6I4TRE5_9SPHN</name>
<keyword evidence="4" id="KW-1185">Reference proteome</keyword>
<sequence>MKSGTMDKKLLLGISLGGAALMSVLTLAALADAEEFSADDADMASMQPGAMPAGYGDPDRPNGQQAGAPPSGARSQGDAQQALAGLTQIRQQQCQSGNQLACQVLPQMPGYQQQLTQMDQGCRSGDSQACNAYDSLAQQIFTAYSESAAVMQAGEASMAQMDAWRAQMNQNAANRMANLRAQGAAGQAAHNARQESYAAMNRNWEAGQASIDRGHGRFIDSIYEGTTMDGGGVQTRVPHGSTGYTDGYGNVVAVPEGNAGPDGWQAMNPTYAAP</sequence>
<feature type="region of interest" description="Disordered" evidence="1">
    <location>
        <begin position="44"/>
        <end position="80"/>
    </location>
</feature>
<dbReference type="Proteomes" id="UP000469430">
    <property type="component" value="Unassembled WGS sequence"/>
</dbReference>
<accession>A0A6I4TRE5</accession>
<comment type="caution">
    <text evidence="3">The sequence shown here is derived from an EMBL/GenBank/DDBJ whole genome shotgun (WGS) entry which is preliminary data.</text>
</comment>
<feature type="chain" id="PRO_5026264661" evidence="2">
    <location>
        <begin position="34"/>
        <end position="274"/>
    </location>
</feature>
<gene>
    <name evidence="3" type="ORF">GRI97_06925</name>
</gene>
<feature type="signal peptide" evidence="2">
    <location>
        <begin position="1"/>
        <end position="33"/>
    </location>
</feature>
<organism evidence="3 4">
    <name type="scientific">Croceibacterium xixiisoli</name>
    <dbReference type="NCBI Taxonomy" id="1476466"/>
    <lineage>
        <taxon>Bacteria</taxon>
        <taxon>Pseudomonadati</taxon>
        <taxon>Pseudomonadota</taxon>
        <taxon>Alphaproteobacteria</taxon>
        <taxon>Sphingomonadales</taxon>
        <taxon>Erythrobacteraceae</taxon>
        <taxon>Croceibacterium</taxon>
    </lineage>
</organism>
<dbReference type="AlphaFoldDB" id="A0A6I4TRE5"/>
<proteinExistence type="predicted"/>
<dbReference type="RefSeq" id="WP_161390327.1">
    <property type="nucleotide sequence ID" value="NZ_JBHSCP010000001.1"/>
</dbReference>
<keyword evidence="2" id="KW-0732">Signal</keyword>
<dbReference type="OrthoDB" id="9839225at2"/>